<proteinExistence type="predicted"/>
<comment type="caution">
    <text evidence="1">The sequence shown here is derived from an EMBL/GenBank/DDBJ whole genome shotgun (WGS) entry which is preliminary data.</text>
</comment>
<dbReference type="EMBL" id="BMKR01000055">
    <property type="protein sequence ID" value="GGG11938.1"/>
    <property type="molecule type" value="Genomic_DNA"/>
</dbReference>
<gene>
    <name evidence="1" type="ORF">GCM10010912_65450</name>
</gene>
<keyword evidence="2" id="KW-1185">Reference proteome</keyword>
<dbReference type="Proteomes" id="UP000637643">
    <property type="component" value="Unassembled WGS sequence"/>
</dbReference>
<evidence type="ECO:0000313" key="2">
    <source>
        <dbReference type="Proteomes" id="UP000637643"/>
    </source>
</evidence>
<accession>A0A917D7R3</accession>
<dbReference type="AlphaFoldDB" id="A0A917D7R3"/>
<reference evidence="1" key="1">
    <citation type="journal article" date="2014" name="Int. J. Syst. Evol. Microbiol.">
        <title>Complete genome sequence of Corynebacterium casei LMG S-19264T (=DSM 44701T), isolated from a smear-ripened cheese.</title>
        <authorList>
            <consortium name="US DOE Joint Genome Institute (JGI-PGF)"/>
            <person name="Walter F."/>
            <person name="Albersmeier A."/>
            <person name="Kalinowski J."/>
            <person name="Ruckert C."/>
        </authorList>
    </citation>
    <scope>NUCLEOTIDE SEQUENCE</scope>
    <source>
        <strain evidence="1">CGMCC 1.16134</strain>
    </source>
</reference>
<evidence type="ECO:0000313" key="1">
    <source>
        <dbReference type="EMBL" id="GGG11938.1"/>
    </source>
</evidence>
<sequence length="74" mass="8192">MKPLTTTSDLILAAAKRTPIYVYFDDHVYGPATIEAITDFHVEISGKDDAVTDGINCFSRANCSFYIAGDFIQR</sequence>
<reference evidence="1" key="2">
    <citation type="submission" date="2020-09" db="EMBL/GenBank/DDBJ databases">
        <authorList>
            <person name="Sun Q."/>
            <person name="Zhou Y."/>
        </authorList>
    </citation>
    <scope>NUCLEOTIDE SEQUENCE</scope>
    <source>
        <strain evidence="1">CGMCC 1.16134</strain>
    </source>
</reference>
<protein>
    <submittedName>
        <fullName evidence="1">Uncharacterized protein</fullName>
    </submittedName>
</protein>
<organism evidence="1 2">
    <name type="scientific">Paenibacillus albidus</name>
    <dbReference type="NCBI Taxonomy" id="2041023"/>
    <lineage>
        <taxon>Bacteria</taxon>
        <taxon>Bacillati</taxon>
        <taxon>Bacillota</taxon>
        <taxon>Bacilli</taxon>
        <taxon>Bacillales</taxon>
        <taxon>Paenibacillaceae</taxon>
        <taxon>Paenibacillus</taxon>
    </lineage>
</organism>
<name>A0A917D7R3_9BACL</name>